<name>A0A6G0LWD2_9STRA</name>
<protein>
    <recommendedName>
        <fullName evidence="8">HTH araC/xylS-type domain-containing protein</fullName>
    </recommendedName>
</protein>
<evidence type="ECO:0000256" key="1">
    <source>
        <dbReference type="ARBA" id="ARBA00023015"/>
    </source>
</evidence>
<evidence type="ECO:0000256" key="3">
    <source>
        <dbReference type="ARBA" id="ARBA00023163"/>
    </source>
</evidence>
<proteinExistence type="predicted"/>
<dbReference type="InterPro" id="IPR018060">
    <property type="entry name" value="HTH_AraC"/>
</dbReference>
<dbReference type="Gene3D" id="3.40.50.1980">
    <property type="entry name" value="Nitrogenase molybdenum iron protein domain"/>
    <property type="match status" value="2"/>
</dbReference>
<evidence type="ECO:0000259" key="5">
    <source>
        <dbReference type="PROSITE" id="PS50983"/>
    </source>
</evidence>
<dbReference type="Pfam" id="PF12833">
    <property type="entry name" value="HTH_18"/>
    <property type="match status" value="1"/>
</dbReference>
<sequence>MELDGRRINMESNSLFVGLPGSNLELLLNERSETEIYWVSFGLFRIADETAGLRSYRMESSFPIVNPVRVAGSRMNRLFDLLLDEGIQARGSSRFLAQQYLHDMLELMLRQTEAVAEQDTEYRLKLTMSYMQNHYREPIRVDMLAELAQLHPTYYSQLFKQTIDKTPVAYLTHLRVNKAKEMLIMTDKSVRDIAADVGYGDEFYFSRRFKETSGYSPRIFTRKKDLKIISLSAPYTDHLYTLGLRPCAAQLHKHIPLDTISLQLPEHASDPWEISRRTFLDEEPDLILCKDNILDKAKAHINDIAPIVAIPWTSKDIYTHLMDISELVNRKPEAKRWLDGHEEYAERLRKKLHRKVGSATVTLCVAREHELRIYGARNVGHVFYRSLQMTPPDILRKKIGEYPDGTSFNWTPITPDELRHYESDYLFIAVENDTDRMRVMEWQTTIPSWKNHPAVRSGRVYFLDWEKWLVYAPYVINQQMEELEQLLL</sequence>
<comment type="caution">
    <text evidence="6">The sequence shown here is derived from an EMBL/GenBank/DDBJ whole genome shotgun (WGS) entry which is preliminary data.</text>
</comment>
<dbReference type="SMART" id="SM00342">
    <property type="entry name" value="HTH_ARAC"/>
    <property type="match status" value="1"/>
</dbReference>
<dbReference type="AlphaFoldDB" id="A0A6G0LWD2"/>
<dbReference type="Pfam" id="PF01497">
    <property type="entry name" value="Peripla_BP_2"/>
    <property type="match status" value="1"/>
</dbReference>
<dbReference type="PROSITE" id="PS00041">
    <property type="entry name" value="HTH_ARAC_FAMILY_1"/>
    <property type="match status" value="1"/>
</dbReference>
<reference evidence="6 7" key="1">
    <citation type="submission" date="2018-09" db="EMBL/GenBank/DDBJ databases">
        <title>Genomic investigation of the strawberry pathogen Phytophthora fragariae indicates pathogenicity is determined by transcriptional variation in three key races.</title>
        <authorList>
            <person name="Adams T.M."/>
            <person name="Armitage A.D."/>
            <person name="Sobczyk M.K."/>
            <person name="Bates H.J."/>
            <person name="Dunwell J.M."/>
            <person name="Nellist C.F."/>
            <person name="Harrison R.J."/>
        </authorList>
    </citation>
    <scope>NUCLEOTIDE SEQUENCE [LARGE SCALE GENOMIC DNA]</scope>
    <source>
        <strain evidence="6 7">ONT-3</strain>
    </source>
</reference>
<evidence type="ECO:0000313" key="7">
    <source>
        <dbReference type="Proteomes" id="UP000488956"/>
    </source>
</evidence>
<feature type="domain" description="Fe/B12 periplasmic-binding" evidence="5">
    <location>
        <begin position="227"/>
        <end position="488"/>
    </location>
</feature>
<dbReference type="InterPro" id="IPR009057">
    <property type="entry name" value="Homeodomain-like_sf"/>
</dbReference>
<dbReference type="EMBL" id="QXFX01000075">
    <property type="protein sequence ID" value="KAE9133830.1"/>
    <property type="molecule type" value="Genomic_DNA"/>
</dbReference>
<evidence type="ECO:0000256" key="2">
    <source>
        <dbReference type="ARBA" id="ARBA00023125"/>
    </source>
</evidence>
<keyword evidence="1" id="KW-0805">Transcription regulation</keyword>
<dbReference type="GO" id="GO:0043565">
    <property type="term" value="F:sequence-specific DNA binding"/>
    <property type="evidence" value="ECO:0007669"/>
    <property type="project" value="InterPro"/>
</dbReference>
<dbReference type="PROSITE" id="PS50983">
    <property type="entry name" value="FE_B12_PBP"/>
    <property type="match status" value="1"/>
</dbReference>
<dbReference type="InterPro" id="IPR018062">
    <property type="entry name" value="HTH_AraC-typ_CS"/>
</dbReference>
<accession>A0A6G0LWD2</accession>
<dbReference type="SUPFAM" id="SSF53807">
    <property type="entry name" value="Helical backbone' metal receptor"/>
    <property type="match status" value="1"/>
</dbReference>
<dbReference type="PROSITE" id="PS01124">
    <property type="entry name" value="HTH_ARAC_FAMILY_2"/>
    <property type="match status" value="1"/>
</dbReference>
<dbReference type="PANTHER" id="PTHR43280">
    <property type="entry name" value="ARAC-FAMILY TRANSCRIPTIONAL REGULATOR"/>
    <property type="match status" value="1"/>
</dbReference>
<dbReference type="InterPro" id="IPR002491">
    <property type="entry name" value="ABC_transptr_periplasmic_BD"/>
</dbReference>
<evidence type="ECO:0008006" key="8">
    <source>
        <dbReference type="Google" id="ProtNLM"/>
    </source>
</evidence>
<dbReference type="GO" id="GO:0003700">
    <property type="term" value="F:DNA-binding transcription factor activity"/>
    <property type="evidence" value="ECO:0007669"/>
    <property type="project" value="InterPro"/>
</dbReference>
<dbReference type="Proteomes" id="UP000488956">
    <property type="component" value="Unassembled WGS sequence"/>
</dbReference>
<dbReference type="SUPFAM" id="SSF46689">
    <property type="entry name" value="Homeodomain-like"/>
    <property type="match status" value="2"/>
</dbReference>
<keyword evidence="2" id="KW-0238">DNA-binding</keyword>
<evidence type="ECO:0000259" key="4">
    <source>
        <dbReference type="PROSITE" id="PS01124"/>
    </source>
</evidence>
<evidence type="ECO:0000313" key="6">
    <source>
        <dbReference type="EMBL" id="KAE9133830.1"/>
    </source>
</evidence>
<dbReference type="Gene3D" id="1.10.10.60">
    <property type="entry name" value="Homeodomain-like"/>
    <property type="match status" value="2"/>
</dbReference>
<feature type="domain" description="HTH araC/xylS-type" evidence="4">
    <location>
        <begin position="125"/>
        <end position="223"/>
    </location>
</feature>
<dbReference type="PANTHER" id="PTHR43280:SF28">
    <property type="entry name" value="HTH-TYPE TRANSCRIPTIONAL ACTIVATOR RHAS"/>
    <property type="match status" value="1"/>
</dbReference>
<organism evidence="6 7">
    <name type="scientific">Phytophthora fragariae</name>
    <dbReference type="NCBI Taxonomy" id="53985"/>
    <lineage>
        <taxon>Eukaryota</taxon>
        <taxon>Sar</taxon>
        <taxon>Stramenopiles</taxon>
        <taxon>Oomycota</taxon>
        <taxon>Peronosporomycetes</taxon>
        <taxon>Peronosporales</taxon>
        <taxon>Peronosporaceae</taxon>
        <taxon>Phytophthora</taxon>
    </lineage>
</organism>
<gene>
    <name evidence="6" type="ORF">PF010_g2675</name>
</gene>
<keyword evidence="3" id="KW-0804">Transcription</keyword>